<dbReference type="Proteomes" id="UP000562929">
    <property type="component" value="Unassembled WGS sequence"/>
</dbReference>
<gene>
    <name evidence="2" type="ORF">GQ602_003549</name>
</gene>
<sequence>MRPRRYPIGRQTPESNARKAEAQDQLLLYEENMFGLVQGRGGEVRDERDSWPTSGSSAAVACSRRAQSRSACHES</sequence>
<evidence type="ECO:0000256" key="1">
    <source>
        <dbReference type="SAM" id="MobiDB-lite"/>
    </source>
</evidence>
<accession>A0A8H4Q8F8</accession>
<proteinExistence type="predicted"/>
<feature type="region of interest" description="Disordered" evidence="1">
    <location>
        <begin position="41"/>
        <end position="75"/>
    </location>
</feature>
<feature type="region of interest" description="Disordered" evidence="1">
    <location>
        <begin position="1"/>
        <end position="20"/>
    </location>
</feature>
<keyword evidence="3" id="KW-1185">Reference proteome</keyword>
<name>A0A8H4Q8F8_9HYPO</name>
<comment type="caution">
    <text evidence="2">The sequence shown here is derived from an EMBL/GenBank/DDBJ whole genome shotgun (WGS) entry which is preliminary data.</text>
</comment>
<evidence type="ECO:0000313" key="3">
    <source>
        <dbReference type="Proteomes" id="UP000562929"/>
    </source>
</evidence>
<organism evidence="2 3">
    <name type="scientific">Ophiocordyceps camponoti-floridani</name>
    <dbReference type="NCBI Taxonomy" id="2030778"/>
    <lineage>
        <taxon>Eukaryota</taxon>
        <taxon>Fungi</taxon>
        <taxon>Dikarya</taxon>
        <taxon>Ascomycota</taxon>
        <taxon>Pezizomycotina</taxon>
        <taxon>Sordariomycetes</taxon>
        <taxon>Hypocreomycetidae</taxon>
        <taxon>Hypocreales</taxon>
        <taxon>Ophiocordycipitaceae</taxon>
        <taxon>Ophiocordyceps</taxon>
    </lineage>
</organism>
<dbReference type="AlphaFoldDB" id="A0A8H4Q8F8"/>
<reference evidence="2 3" key="1">
    <citation type="journal article" date="2020" name="G3 (Bethesda)">
        <title>Genetic Underpinnings of Host Manipulation by Ophiocordyceps as Revealed by Comparative Transcriptomics.</title>
        <authorList>
            <person name="Will I."/>
            <person name="Das B."/>
            <person name="Trinh T."/>
            <person name="Brachmann A."/>
            <person name="Ohm R.A."/>
            <person name="de Bekker C."/>
        </authorList>
    </citation>
    <scope>NUCLEOTIDE SEQUENCE [LARGE SCALE GENOMIC DNA]</scope>
    <source>
        <strain evidence="2 3">EC05</strain>
    </source>
</reference>
<protein>
    <submittedName>
        <fullName evidence="2">Uncharacterized protein</fullName>
    </submittedName>
</protein>
<evidence type="ECO:0000313" key="2">
    <source>
        <dbReference type="EMBL" id="KAF4589660.1"/>
    </source>
</evidence>
<dbReference type="EMBL" id="JAACLJ010000003">
    <property type="protein sequence ID" value="KAF4589660.1"/>
    <property type="molecule type" value="Genomic_DNA"/>
</dbReference>